<keyword evidence="2" id="KW-0863">Zinc-finger</keyword>
<accession>A0A1H9EHN3</accession>
<dbReference type="PROSITE" id="PS00518">
    <property type="entry name" value="ZF_RING_1"/>
    <property type="match status" value="1"/>
</dbReference>
<dbReference type="PANTHER" id="PTHR32097:SF18">
    <property type="entry name" value="RING-TYPE DOMAIN-CONTAINING PROTEIN"/>
    <property type="match status" value="1"/>
</dbReference>
<keyword evidence="1" id="KW-0479">Metal-binding</keyword>
<dbReference type="Proteomes" id="UP000199055">
    <property type="component" value="Unassembled WGS sequence"/>
</dbReference>
<evidence type="ECO:0000313" key="6">
    <source>
        <dbReference type="EMBL" id="SEQ25276.1"/>
    </source>
</evidence>
<dbReference type="InterPro" id="IPR051324">
    <property type="entry name" value="Stress/Tellurium_Resist"/>
</dbReference>
<dbReference type="Gene3D" id="2.60.60.30">
    <property type="entry name" value="sav2460 like domains"/>
    <property type="match status" value="1"/>
</dbReference>
<dbReference type="GO" id="GO:0008270">
    <property type="term" value="F:zinc ion binding"/>
    <property type="evidence" value="ECO:0007669"/>
    <property type="project" value="UniProtKB-KW"/>
</dbReference>
<feature type="region of interest" description="Disordered" evidence="4">
    <location>
        <begin position="197"/>
        <end position="233"/>
    </location>
</feature>
<organism evidence="6 7">
    <name type="scientific">Streptomyces radiopugnans</name>
    <dbReference type="NCBI Taxonomy" id="403935"/>
    <lineage>
        <taxon>Bacteria</taxon>
        <taxon>Bacillati</taxon>
        <taxon>Actinomycetota</taxon>
        <taxon>Actinomycetes</taxon>
        <taxon>Kitasatosporales</taxon>
        <taxon>Streptomycetaceae</taxon>
        <taxon>Streptomyces</taxon>
    </lineage>
</organism>
<reference evidence="7" key="1">
    <citation type="submission" date="2016-10" db="EMBL/GenBank/DDBJ databases">
        <authorList>
            <person name="Varghese N."/>
            <person name="Submissions S."/>
        </authorList>
    </citation>
    <scope>NUCLEOTIDE SEQUENCE [LARGE SCALE GENOMIC DNA]</scope>
    <source>
        <strain evidence="7">CGMCC 4.3519</strain>
    </source>
</reference>
<keyword evidence="3" id="KW-0862">Zinc</keyword>
<dbReference type="EMBL" id="FOET01000005">
    <property type="protein sequence ID" value="SEQ25276.1"/>
    <property type="molecule type" value="Genomic_DNA"/>
</dbReference>
<evidence type="ECO:0000256" key="3">
    <source>
        <dbReference type="ARBA" id="ARBA00022833"/>
    </source>
</evidence>
<dbReference type="InterPro" id="IPR017907">
    <property type="entry name" value="Znf_RING_CS"/>
</dbReference>
<evidence type="ECO:0000313" key="7">
    <source>
        <dbReference type="Proteomes" id="UP000199055"/>
    </source>
</evidence>
<gene>
    <name evidence="6" type="ORF">SAMN05216481_105134</name>
</gene>
<name>A0A1H9EHN3_9ACTN</name>
<evidence type="ECO:0000259" key="5">
    <source>
        <dbReference type="PROSITE" id="PS50089"/>
    </source>
</evidence>
<dbReference type="STRING" id="403935.SAMN05216481_105134"/>
<dbReference type="CDD" id="cd06974">
    <property type="entry name" value="TerD_like"/>
    <property type="match status" value="1"/>
</dbReference>
<dbReference type="InterPro" id="IPR003325">
    <property type="entry name" value="TerD"/>
</dbReference>
<evidence type="ECO:0000256" key="2">
    <source>
        <dbReference type="ARBA" id="ARBA00022771"/>
    </source>
</evidence>
<dbReference type="RefSeq" id="WP_107436763.1">
    <property type="nucleotide sequence ID" value="NZ_FOET01000005.1"/>
</dbReference>
<dbReference type="InterPro" id="IPR001841">
    <property type="entry name" value="Znf_RING"/>
</dbReference>
<dbReference type="PANTHER" id="PTHR32097">
    <property type="entry name" value="CAMP-BINDING PROTEIN 1-RELATED"/>
    <property type="match status" value="1"/>
</dbReference>
<proteinExistence type="predicted"/>
<dbReference type="NCBIfam" id="NF041916">
    <property type="entry name" value="RING_SCO0854"/>
    <property type="match status" value="1"/>
</dbReference>
<dbReference type="PROSITE" id="PS50089">
    <property type="entry name" value="ZF_RING_2"/>
    <property type="match status" value="1"/>
</dbReference>
<feature type="domain" description="RING-type" evidence="5">
    <location>
        <begin position="138"/>
        <end position="185"/>
    </location>
</feature>
<dbReference type="AlphaFoldDB" id="A0A1H9EHN3"/>
<sequence length="940" mass="100729">MAATRTGDRTRVTTNTAAEDLEGLLLRRLSTVYVGAPADGGQAGPGVNADGLTALEADLAGRGYVLTAPLRSALAALPPAGLAEHGIRLLGRIDALLGADRSHEPLFRHFPDSVPDHAHSLYSERVLSFLLAQPHQPCVVCGRTGDIGALAPCAHLVCSECLRDTTRLCGCEGGADFFAPCCPLCLTTVTDRANPYLDPAASRPDSGAPAGARKRSAGREDAPASTSADASLRPLRLGEKTGVRVAARAVLADLLARRTPLSPQDREDLAALLPHAGPGLDWLPEDVPVRETRAAVLAALLRAPETAASAREVLRDRLDTATDVLRLMWAYSGGEPDLLEPPRLRSLPRPLRRELLGVLDALPPGPVAEDMLRRPEAWKRAGEVLHPFEYRNRFPRAAVAFAAVRDTDLTAARAEWLLEAATALPGDRTRLVAGRPGGAVRLAVRTFASEAEELLARGDTGGATELLLRRPGELVRRLHRLLRVHSMWNAGDENAPGLPPGLLDGLPAALRRVGPGPLLGAWGRLRVPHEAGERRVFFPRGAIALAHGVDDHAPPVPRAAAAAVCVPLEAELMLRARESTGEPAGVSVLDAALTDLAVPFAERAASRSLVALPRGSRRPLPATGRLRLFLHWTEMRGQRVDLDLSVALYDAQWRFVGLCDYTRLVFGARAAVHSGDFTSAPPPHGATEFVDLDTPALARAGARYAVVVVFSYNDVPFEDLADAFAGFMPLAERGREHGGSPGRAYDPRQVRQRFDLAGNARVCVPMVLDLQERGSLWTDANLSAAGGLHNVYRHRDRLGRLASDLTAHFASGTRATVWDLAVRLAAAASPRVWVRSADGLSLDHYRIGEWESAEGFATRIAEGYPDERHTGTPARNARLLADSTGADVRFAALVDGDVPARWENCLLYRLFPGPLDAGLGPDARLLAASDLLARFAPAEE</sequence>
<keyword evidence="7" id="KW-1185">Reference proteome</keyword>
<evidence type="ECO:0000256" key="4">
    <source>
        <dbReference type="SAM" id="MobiDB-lite"/>
    </source>
</evidence>
<protein>
    <recommendedName>
        <fullName evidence="5">RING-type domain-containing protein</fullName>
    </recommendedName>
</protein>
<evidence type="ECO:0000256" key="1">
    <source>
        <dbReference type="ARBA" id="ARBA00022723"/>
    </source>
</evidence>